<comment type="caution">
    <text evidence="2">The sequence shown here is derived from an EMBL/GenBank/DDBJ whole genome shotgun (WGS) entry which is preliminary data.</text>
</comment>
<accession>A0A9P1FXF8</accession>
<proteinExistence type="predicted"/>
<protein>
    <submittedName>
        <fullName evidence="2">Uncharacterized protein</fullName>
    </submittedName>
</protein>
<gene>
    <name evidence="2" type="ORF">C1SCF055_LOCUS17276</name>
</gene>
<reference evidence="3 4" key="2">
    <citation type="submission" date="2024-05" db="EMBL/GenBank/DDBJ databases">
        <authorList>
            <person name="Chen Y."/>
            <person name="Shah S."/>
            <person name="Dougan E. K."/>
            <person name="Thang M."/>
            <person name="Chan C."/>
        </authorList>
    </citation>
    <scope>NUCLEOTIDE SEQUENCE [LARGE SCALE GENOMIC DNA]</scope>
</reference>
<dbReference type="EMBL" id="CAMXCT030001456">
    <property type="protein sequence ID" value="CAL4777587.1"/>
    <property type="molecule type" value="Genomic_DNA"/>
</dbReference>
<reference evidence="2" key="1">
    <citation type="submission" date="2022-10" db="EMBL/GenBank/DDBJ databases">
        <authorList>
            <person name="Chen Y."/>
            <person name="Dougan E. K."/>
            <person name="Chan C."/>
            <person name="Rhodes N."/>
            <person name="Thang M."/>
        </authorList>
    </citation>
    <scope>NUCLEOTIDE SEQUENCE</scope>
</reference>
<feature type="non-terminal residue" evidence="2">
    <location>
        <position position="332"/>
    </location>
</feature>
<feature type="region of interest" description="Disordered" evidence="1">
    <location>
        <begin position="269"/>
        <end position="332"/>
    </location>
</feature>
<evidence type="ECO:0000313" key="4">
    <source>
        <dbReference type="Proteomes" id="UP001152797"/>
    </source>
</evidence>
<dbReference type="AlphaFoldDB" id="A0A9P1FXF8"/>
<dbReference type="EMBL" id="CAMXCT010001456">
    <property type="protein sequence ID" value="CAI3990275.1"/>
    <property type="molecule type" value="Genomic_DNA"/>
</dbReference>
<organism evidence="2">
    <name type="scientific">Cladocopium goreaui</name>
    <dbReference type="NCBI Taxonomy" id="2562237"/>
    <lineage>
        <taxon>Eukaryota</taxon>
        <taxon>Sar</taxon>
        <taxon>Alveolata</taxon>
        <taxon>Dinophyceae</taxon>
        <taxon>Suessiales</taxon>
        <taxon>Symbiodiniaceae</taxon>
        <taxon>Cladocopium</taxon>
    </lineage>
</organism>
<sequence>VHDAMMQLAQNPVFLANPACLGDFMENLVKSQQGHSPASPPPASESCKRPLVDGSDSTQKDLENVGAYRNFWSKFKRPVTPVPAAPAGGSGALVADGAAEVAAAESVEAHAHHVGLADVEEGTDATGPTQTSAAEEALFAGIAEEPDRLPDESEPVDKVDEPASDVHACLLRKTTLDLNRSIAPQEMPGHTSVVMELAGVLQDVWIPMAPDAAVKAGLTLSPSVKLVTPSTSSVVSTASSKPAREPSAHAAAAIDLTVDAAGNVEVKPLVPTPPALESPAPATEVATPTSVAHASPALPGPGDGGQSSESPASDDAEAKAALRNSYMRFHRS</sequence>
<evidence type="ECO:0000313" key="2">
    <source>
        <dbReference type="EMBL" id="CAI3990275.1"/>
    </source>
</evidence>
<evidence type="ECO:0000256" key="1">
    <source>
        <dbReference type="SAM" id="MobiDB-lite"/>
    </source>
</evidence>
<feature type="non-terminal residue" evidence="2">
    <location>
        <position position="1"/>
    </location>
</feature>
<feature type="region of interest" description="Disordered" evidence="1">
    <location>
        <begin position="31"/>
        <end position="60"/>
    </location>
</feature>
<dbReference type="EMBL" id="CAMXCT020001456">
    <property type="protein sequence ID" value="CAL1143650.1"/>
    <property type="molecule type" value="Genomic_DNA"/>
</dbReference>
<evidence type="ECO:0000313" key="3">
    <source>
        <dbReference type="EMBL" id="CAL4777587.1"/>
    </source>
</evidence>
<keyword evidence="4" id="KW-1185">Reference proteome</keyword>
<dbReference type="Proteomes" id="UP001152797">
    <property type="component" value="Unassembled WGS sequence"/>
</dbReference>
<name>A0A9P1FXF8_9DINO</name>